<reference evidence="1 2" key="1">
    <citation type="submission" date="2017-12" db="EMBL/GenBank/DDBJ databases">
        <title>Sequencing, de novo assembly and annotation of complete genome of a new Thraustochytrid species, strain FCC1311.</title>
        <authorList>
            <person name="Sedici K."/>
            <person name="Godart F."/>
            <person name="Aiese Cigliano R."/>
            <person name="Sanseverino W."/>
            <person name="Barakat M."/>
            <person name="Ortet P."/>
            <person name="Marechal E."/>
            <person name="Cagnac O."/>
            <person name="Amato A."/>
        </authorList>
    </citation>
    <scope>NUCLEOTIDE SEQUENCE [LARGE SCALE GENOMIC DNA]</scope>
</reference>
<evidence type="ECO:0000313" key="1">
    <source>
        <dbReference type="EMBL" id="GBG28051.1"/>
    </source>
</evidence>
<comment type="caution">
    <text evidence="1">The sequence shown here is derived from an EMBL/GenBank/DDBJ whole genome shotgun (WGS) entry which is preliminary data.</text>
</comment>
<dbReference type="InParanoid" id="A0A2R5GID9"/>
<dbReference type="EMBL" id="BEYU01000038">
    <property type="protein sequence ID" value="GBG28051.1"/>
    <property type="molecule type" value="Genomic_DNA"/>
</dbReference>
<organism evidence="1 2">
    <name type="scientific">Hondaea fermentalgiana</name>
    <dbReference type="NCBI Taxonomy" id="2315210"/>
    <lineage>
        <taxon>Eukaryota</taxon>
        <taxon>Sar</taxon>
        <taxon>Stramenopiles</taxon>
        <taxon>Bigyra</taxon>
        <taxon>Labyrinthulomycetes</taxon>
        <taxon>Thraustochytrida</taxon>
        <taxon>Thraustochytriidae</taxon>
        <taxon>Hondaea</taxon>
    </lineage>
</organism>
<keyword evidence="2" id="KW-1185">Reference proteome</keyword>
<evidence type="ECO:0000313" key="2">
    <source>
        <dbReference type="Proteomes" id="UP000241890"/>
    </source>
</evidence>
<name>A0A2R5GID9_9STRA</name>
<accession>A0A2R5GID9</accession>
<dbReference type="Proteomes" id="UP000241890">
    <property type="component" value="Unassembled WGS sequence"/>
</dbReference>
<proteinExistence type="predicted"/>
<sequence>MEEPCSAVAVADEENWAAHEPEEYSWSHLSMPGLPVKANAAEERVKSSPSQLDELLEEIDAFRKLGFHDEAKEYNS</sequence>
<protein>
    <submittedName>
        <fullName evidence="1">Uncharacterized protein</fullName>
    </submittedName>
</protein>
<dbReference type="AlphaFoldDB" id="A0A2R5GID9"/>
<gene>
    <name evidence="1" type="ORF">FCC1311_042742</name>
</gene>